<protein>
    <submittedName>
        <fullName evidence="1">Uncharacterized protein</fullName>
    </submittedName>
</protein>
<dbReference type="eggNOG" id="ENOG502Z9M8">
    <property type="taxonomic scope" value="Bacteria"/>
</dbReference>
<dbReference type="Proteomes" id="UP000181976">
    <property type="component" value="Unassembled WGS sequence"/>
</dbReference>
<proteinExistence type="predicted"/>
<dbReference type="RefSeq" id="WP_010528300.1">
    <property type="nucleotide sequence ID" value="NZ_AFSL01000078.1"/>
</dbReference>
<reference evidence="1 2" key="1">
    <citation type="submission" date="2016-10" db="EMBL/GenBank/DDBJ databases">
        <authorList>
            <person name="de Groot N.N."/>
        </authorList>
    </citation>
    <scope>NUCLEOTIDE SEQUENCE [LARGE SCALE GENOMIC DNA]</scope>
    <source>
        <strain evidence="1 2">DSM 19012</strain>
    </source>
</reference>
<evidence type="ECO:0000313" key="2">
    <source>
        <dbReference type="Proteomes" id="UP000181976"/>
    </source>
</evidence>
<dbReference type="InParanoid" id="A0A1I1VIJ8"/>
<sequence length="270" mass="30307">MIKDEDKCKKHVIGSILRFMEPGLTPMLVLCSLLMPALMHAQEEQAVSERFDLHLDVKNMHLWHGGVVTPGAMFASAIEYKSTNQKFTAGLWGGAGFSGDYKEFSYYAHYRFKPNFRVSLISHNNYSNSEEVNIFSYDKYTSPNFVDVVLEYTLSEQTPLTVYWSTILFGNGGDFEVNNDGSVSDSYSTYAELRYLLFPMQKTQVMLFLGGAFSLTTEKTFYSDSANITAFGLTLQRDVEILSGNFPVSATALWNPETKVGALQLGISLF</sequence>
<name>A0A1I1VIJ8_9BACT</name>
<organism evidence="1 2">
    <name type="scientific">Thermophagus xiamenensis</name>
    <dbReference type="NCBI Taxonomy" id="385682"/>
    <lineage>
        <taxon>Bacteria</taxon>
        <taxon>Pseudomonadati</taxon>
        <taxon>Bacteroidota</taxon>
        <taxon>Bacteroidia</taxon>
        <taxon>Marinilabiliales</taxon>
        <taxon>Marinilabiliaceae</taxon>
        <taxon>Thermophagus</taxon>
    </lineage>
</organism>
<keyword evidence="2" id="KW-1185">Reference proteome</keyword>
<accession>A0A1I1VIJ8</accession>
<dbReference type="AlphaFoldDB" id="A0A1I1VIJ8"/>
<evidence type="ECO:0000313" key="1">
    <source>
        <dbReference type="EMBL" id="SFD82625.1"/>
    </source>
</evidence>
<dbReference type="OrthoDB" id="1065092at2"/>
<dbReference type="EMBL" id="FONA01000002">
    <property type="protein sequence ID" value="SFD82625.1"/>
    <property type="molecule type" value="Genomic_DNA"/>
</dbReference>
<gene>
    <name evidence="1" type="ORF">SAMN05444380_102194</name>
</gene>
<dbReference type="STRING" id="385682.SAMN05444380_102194"/>